<evidence type="ECO:0000256" key="5">
    <source>
        <dbReference type="ARBA" id="ARBA00022617"/>
    </source>
</evidence>
<reference evidence="15 16" key="1">
    <citation type="submission" date="2019-08" db="EMBL/GenBank/DDBJ databases">
        <title>Sphingorhabdus soil sp. nov., isolated from arctic soil.</title>
        <authorList>
            <person name="Liu Y."/>
        </authorList>
    </citation>
    <scope>NUCLEOTIDE SEQUENCE [LARGE SCALE GENOMIC DNA]</scope>
    <source>
        <strain evidence="15 16">D-2Q-5-6</strain>
    </source>
</reference>
<keyword evidence="4" id="KW-1003">Cell membrane</keyword>
<accession>A0A5C6U7L7</accession>
<name>A0A5C6U7L7_9SPHN</name>
<proteinExistence type="inferred from homology"/>
<dbReference type="GO" id="GO:0020037">
    <property type="term" value="F:heme binding"/>
    <property type="evidence" value="ECO:0007669"/>
    <property type="project" value="TreeGrafter"/>
</dbReference>
<keyword evidence="7" id="KW-0479">Metal-binding</keyword>
<protein>
    <submittedName>
        <fullName evidence="15">Cytochrome b</fullName>
    </submittedName>
</protein>
<evidence type="ECO:0000256" key="13">
    <source>
        <dbReference type="SAM" id="Phobius"/>
    </source>
</evidence>
<comment type="caution">
    <text evidence="15">The sequence shown here is derived from an EMBL/GenBank/DDBJ whole genome shotgun (WGS) entry which is preliminary data.</text>
</comment>
<dbReference type="PANTHER" id="PTHR30529:SF1">
    <property type="entry name" value="CYTOCHROME B561 HOMOLOG 2"/>
    <property type="match status" value="1"/>
</dbReference>
<dbReference type="RefSeq" id="WP_147122748.1">
    <property type="nucleotide sequence ID" value="NZ_VOPY01000002.1"/>
</dbReference>
<dbReference type="GO" id="GO:0009055">
    <property type="term" value="F:electron transfer activity"/>
    <property type="evidence" value="ECO:0007669"/>
    <property type="project" value="InterPro"/>
</dbReference>
<keyword evidence="5" id="KW-0349">Heme</keyword>
<dbReference type="Pfam" id="PF01292">
    <property type="entry name" value="Ni_hydr_CYTB"/>
    <property type="match status" value="1"/>
</dbReference>
<feature type="transmembrane region" description="Helical" evidence="13">
    <location>
        <begin position="16"/>
        <end position="35"/>
    </location>
</feature>
<comment type="cofactor">
    <cofactor evidence="1">
        <name>heme b</name>
        <dbReference type="ChEBI" id="CHEBI:60344"/>
    </cofactor>
</comment>
<keyword evidence="6 13" id="KW-0812">Transmembrane</keyword>
<feature type="transmembrane region" description="Helical" evidence="13">
    <location>
        <begin position="94"/>
        <end position="113"/>
    </location>
</feature>
<feature type="domain" description="Cytochrome b561 bacterial/Ni-hydrogenase" evidence="14">
    <location>
        <begin position="12"/>
        <end position="177"/>
    </location>
</feature>
<evidence type="ECO:0000313" key="16">
    <source>
        <dbReference type="Proteomes" id="UP000321129"/>
    </source>
</evidence>
<organism evidence="15 16">
    <name type="scientific">Flavisphingopyxis soli</name>
    <dbReference type="NCBI Taxonomy" id="2601267"/>
    <lineage>
        <taxon>Bacteria</taxon>
        <taxon>Pseudomonadati</taxon>
        <taxon>Pseudomonadota</taxon>
        <taxon>Alphaproteobacteria</taxon>
        <taxon>Sphingomonadales</taxon>
        <taxon>Sphingopyxidaceae</taxon>
        <taxon>Flavisphingopyxis</taxon>
    </lineage>
</organism>
<dbReference type="SUPFAM" id="SSF81342">
    <property type="entry name" value="Transmembrane di-heme cytochromes"/>
    <property type="match status" value="1"/>
</dbReference>
<evidence type="ECO:0000256" key="11">
    <source>
        <dbReference type="ARBA" id="ARBA00023136"/>
    </source>
</evidence>
<keyword evidence="8" id="KW-0249">Electron transport</keyword>
<keyword evidence="9 13" id="KW-1133">Transmembrane helix</keyword>
<dbReference type="InterPro" id="IPR011577">
    <property type="entry name" value="Cyt_b561_bac/Ni-Hgenase"/>
</dbReference>
<gene>
    <name evidence="15" type="ORF">FSZ31_07410</name>
</gene>
<dbReference type="GO" id="GO:0022904">
    <property type="term" value="P:respiratory electron transport chain"/>
    <property type="evidence" value="ECO:0007669"/>
    <property type="project" value="InterPro"/>
</dbReference>
<dbReference type="PANTHER" id="PTHR30529">
    <property type="entry name" value="CYTOCHROME B561"/>
    <property type="match status" value="1"/>
</dbReference>
<evidence type="ECO:0000256" key="4">
    <source>
        <dbReference type="ARBA" id="ARBA00022475"/>
    </source>
</evidence>
<dbReference type="OrthoDB" id="1247465at2"/>
<evidence type="ECO:0000256" key="1">
    <source>
        <dbReference type="ARBA" id="ARBA00001970"/>
    </source>
</evidence>
<evidence type="ECO:0000259" key="14">
    <source>
        <dbReference type="Pfam" id="PF01292"/>
    </source>
</evidence>
<feature type="transmembrane region" description="Helical" evidence="13">
    <location>
        <begin position="149"/>
        <end position="166"/>
    </location>
</feature>
<feature type="transmembrane region" description="Helical" evidence="13">
    <location>
        <begin position="55"/>
        <end position="73"/>
    </location>
</feature>
<evidence type="ECO:0000256" key="10">
    <source>
        <dbReference type="ARBA" id="ARBA00023004"/>
    </source>
</evidence>
<dbReference type="InterPro" id="IPR052168">
    <property type="entry name" value="Cytochrome_b561_oxidase"/>
</dbReference>
<dbReference type="GO" id="GO:0005886">
    <property type="term" value="C:plasma membrane"/>
    <property type="evidence" value="ECO:0007669"/>
    <property type="project" value="UniProtKB-SubCell"/>
</dbReference>
<evidence type="ECO:0000256" key="2">
    <source>
        <dbReference type="ARBA" id="ARBA00004651"/>
    </source>
</evidence>
<keyword evidence="10" id="KW-0408">Iron</keyword>
<comment type="subcellular location">
    <subcellularLocation>
        <location evidence="2">Cell membrane</location>
        <topology evidence="2">Multi-pass membrane protein</topology>
    </subcellularLocation>
</comment>
<dbReference type="Proteomes" id="UP000321129">
    <property type="component" value="Unassembled WGS sequence"/>
</dbReference>
<evidence type="ECO:0000256" key="7">
    <source>
        <dbReference type="ARBA" id="ARBA00022723"/>
    </source>
</evidence>
<keyword evidence="11 13" id="KW-0472">Membrane</keyword>
<evidence type="ECO:0000256" key="3">
    <source>
        <dbReference type="ARBA" id="ARBA00022448"/>
    </source>
</evidence>
<dbReference type="GO" id="GO:0046872">
    <property type="term" value="F:metal ion binding"/>
    <property type="evidence" value="ECO:0007669"/>
    <property type="project" value="UniProtKB-KW"/>
</dbReference>
<comment type="similarity">
    <text evidence="12">Belongs to the cytochrome b561 family.</text>
</comment>
<evidence type="ECO:0000313" key="15">
    <source>
        <dbReference type="EMBL" id="TXC68794.1"/>
    </source>
</evidence>
<evidence type="ECO:0000256" key="8">
    <source>
        <dbReference type="ARBA" id="ARBA00022982"/>
    </source>
</evidence>
<evidence type="ECO:0000256" key="9">
    <source>
        <dbReference type="ARBA" id="ARBA00022989"/>
    </source>
</evidence>
<keyword evidence="3" id="KW-0813">Transport</keyword>
<dbReference type="EMBL" id="VOPY01000002">
    <property type="protein sequence ID" value="TXC68794.1"/>
    <property type="molecule type" value="Genomic_DNA"/>
</dbReference>
<evidence type="ECO:0000256" key="6">
    <source>
        <dbReference type="ARBA" id="ARBA00022692"/>
    </source>
</evidence>
<evidence type="ECO:0000256" key="12">
    <source>
        <dbReference type="ARBA" id="ARBA00037975"/>
    </source>
</evidence>
<dbReference type="InterPro" id="IPR016174">
    <property type="entry name" value="Di-haem_cyt_TM"/>
</dbReference>
<sequence>MAITYRSTETARYGRVAIWFHWILAALVIANIAIVELTEDASRAVRGEWMGTHKSIGIAVLAVTLGRIAWRLAHTPPPQPATMKRWEVLFSKTVHGLFYFLLLALPLTGWIFASTNGKPINFFGLFDISALPVSSSKDLREQFESIHKLLGNAMLYLAILHILAALKHQFIDRDGLIGRLNPFAARG</sequence>
<keyword evidence="16" id="KW-1185">Reference proteome</keyword>
<dbReference type="AlphaFoldDB" id="A0A5C6U7L7"/>